<evidence type="ECO:0000313" key="5">
    <source>
        <dbReference type="Proteomes" id="UP000002054"/>
    </source>
</evidence>
<dbReference type="Pfam" id="PF26107">
    <property type="entry name" value="BrxR_CTD"/>
    <property type="match status" value="1"/>
</dbReference>
<dbReference type="InterPro" id="IPR059020">
    <property type="entry name" value="CapW_CTD"/>
</dbReference>
<reference evidence="4 5" key="1">
    <citation type="journal article" date="2008" name="Proc. Natl. Acad. Sci. U.S.A.">
        <title>Whole-genome comparison of disease and carriage strains provides insights into virulence evolution in Neisseria meningitidis.</title>
        <authorList>
            <person name="Schoen C."/>
            <person name="Blom J."/>
            <person name="Claus H."/>
            <person name="Schramm-Glueck A."/>
            <person name="Brandt P."/>
            <person name="Mueller T."/>
            <person name="Goesmann A."/>
            <person name="Joseph B."/>
            <person name="Konietzny S."/>
            <person name="Kurzai O."/>
            <person name="Schmitt C."/>
            <person name="Friedrich T."/>
            <person name="Linke B."/>
            <person name="Vogel U."/>
            <person name="Frosch M."/>
        </authorList>
    </citation>
    <scope>NUCLEOTIDE SEQUENCE [LARGE SCALE GENOMIC DNA]</scope>
    <source>
        <strain evidence="5">alpha14</strain>
    </source>
</reference>
<dbReference type="InterPro" id="IPR026881">
    <property type="entry name" value="WYL_dom"/>
</dbReference>
<evidence type="ECO:0000259" key="3">
    <source>
        <dbReference type="Pfam" id="PF26109"/>
    </source>
</evidence>
<proteinExistence type="predicted"/>
<accession>C6S6N2</accession>
<dbReference type="InterPro" id="IPR051534">
    <property type="entry name" value="CBASS_pafABC_assoc_protein"/>
</dbReference>
<dbReference type="PANTHER" id="PTHR34580:SF3">
    <property type="entry name" value="PROTEIN PAFB"/>
    <property type="match status" value="1"/>
</dbReference>
<evidence type="ECO:0000259" key="2">
    <source>
        <dbReference type="Pfam" id="PF26107"/>
    </source>
</evidence>
<dbReference type="AlphaFoldDB" id="C6S6N2"/>
<dbReference type="InterPro" id="IPR016634">
    <property type="entry name" value="CapW-like"/>
</dbReference>
<evidence type="ECO:0000313" key="4">
    <source>
        <dbReference type="EMBL" id="CBA05501.1"/>
    </source>
</evidence>
<dbReference type="PIRSF" id="PIRSF015558">
    <property type="entry name" value="Txn_reg_DeoR_prd"/>
    <property type="match status" value="1"/>
</dbReference>
<protein>
    <submittedName>
        <fullName evidence="4">Predicted transcriptional regulator</fullName>
    </submittedName>
</protein>
<dbReference type="HOGENOM" id="CLU_054168_0_1_4"/>
<dbReference type="EMBL" id="AM889136">
    <property type="protein sequence ID" value="CBA05501.1"/>
    <property type="molecule type" value="Genomic_DNA"/>
</dbReference>
<dbReference type="PANTHER" id="PTHR34580">
    <property type="match status" value="1"/>
</dbReference>
<dbReference type="Pfam" id="PF26109">
    <property type="entry name" value="WHD_BrxR"/>
    <property type="match status" value="1"/>
</dbReference>
<sequence length="314" mass="36213">MMEYNAIMKTIAPSHIKPLMPELNQSQRNRIIFIDFYLCFLGKINRKDLMQAFQISPAVATRDFALYCSSFSKNLRFDTKSKFYLSTEDFEPQFPHSFENAIKILNGSLIFDIDSQHQPLLPFDLPPVLINPDVLIFSKISKALSLKKPLKISYHSISSGLSEKVIVPLALVNDGFRWHLRAFDRTKNRFADFVLTRIIQANILLAENIEENETINNDIDWNRIVKIELVPHPNHDEAKKVIEMDFGMTNGKLELALRASNIGYVLQQWRVDCSSDHHIDDPAFRLWLLDNLVLYGINNAEHLAPAFDKKRSKP</sequence>
<dbReference type="KEGG" id="nmi:NMO_0859"/>
<name>C6S6N2_NEIML</name>
<feature type="domain" description="DNA-binding transcriptional repressor CapW winged helix-turn-helix" evidence="3">
    <location>
        <begin position="27"/>
        <end position="95"/>
    </location>
</feature>
<dbReference type="PROSITE" id="PS52050">
    <property type="entry name" value="WYL"/>
    <property type="match status" value="1"/>
</dbReference>
<dbReference type="InterPro" id="IPR059019">
    <property type="entry name" value="WHD_CapW"/>
</dbReference>
<feature type="domain" description="DNA-binding transcriptional repressor CapW C-terminal dimerisation" evidence="2">
    <location>
        <begin position="224"/>
        <end position="290"/>
    </location>
</feature>
<evidence type="ECO:0000259" key="1">
    <source>
        <dbReference type="Pfam" id="PF13280"/>
    </source>
</evidence>
<organism evidence="4 5">
    <name type="scientific">Neisseria meningitidis (strain alpha14)</name>
    <dbReference type="NCBI Taxonomy" id="662598"/>
    <lineage>
        <taxon>Bacteria</taxon>
        <taxon>Pseudomonadati</taxon>
        <taxon>Pseudomonadota</taxon>
        <taxon>Betaproteobacteria</taxon>
        <taxon>Neisseriales</taxon>
        <taxon>Neisseriaceae</taxon>
        <taxon>Neisseria</taxon>
    </lineage>
</organism>
<feature type="domain" description="WYL" evidence="1">
    <location>
        <begin position="137"/>
        <end position="201"/>
    </location>
</feature>
<dbReference type="Pfam" id="PF13280">
    <property type="entry name" value="WYL"/>
    <property type="match status" value="1"/>
</dbReference>
<dbReference type="Proteomes" id="UP000002054">
    <property type="component" value="Chromosome"/>
</dbReference>
<gene>
    <name evidence="4" type="ordered locus">NMO_0859</name>
</gene>